<dbReference type="RefSeq" id="WP_199020074.1">
    <property type="nucleotide sequence ID" value="NZ_JAELUP010000077.1"/>
</dbReference>
<dbReference type="InterPro" id="IPR005650">
    <property type="entry name" value="BlaI_family"/>
</dbReference>
<dbReference type="InterPro" id="IPR036390">
    <property type="entry name" value="WH_DNA-bd_sf"/>
</dbReference>
<comment type="similarity">
    <text evidence="1">Belongs to the BlaI transcriptional regulatory family.</text>
</comment>
<evidence type="ECO:0000256" key="1">
    <source>
        <dbReference type="ARBA" id="ARBA00011046"/>
    </source>
</evidence>
<dbReference type="Gene3D" id="1.10.10.10">
    <property type="entry name" value="Winged helix-like DNA-binding domain superfamily/Winged helix DNA-binding domain"/>
    <property type="match status" value="1"/>
</dbReference>
<keyword evidence="2" id="KW-0805">Transcription regulation</keyword>
<accession>A0A934MPX0</accession>
<dbReference type="InterPro" id="IPR036388">
    <property type="entry name" value="WH-like_DNA-bd_sf"/>
</dbReference>
<dbReference type="AlphaFoldDB" id="A0A934MPX0"/>
<evidence type="ECO:0000313" key="5">
    <source>
        <dbReference type="EMBL" id="MBJ6362531.1"/>
    </source>
</evidence>
<keyword evidence="3" id="KW-0238">DNA-binding</keyword>
<dbReference type="Proteomes" id="UP000640274">
    <property type="component" value="Unassembled WGS sequence"/>
</dbReference>
<evidence type="ECO:0000256" key="3">
    <source>
        <dbReference type="ARBA" id="ARBA00023125"/>
    </source>
</evidence>
<proteinExistence type="inferred from homology"/>
<keyword evidence="6" id="KW-1185">Reference proteome</keyword>
<reference evidence="5" key="1">
    <citation type="submission" date="2020-12" db="EMBL/GenBank/DDBJ databases">
        <authorList>
            <person name="Huq M.A."/>
        </authorList>
    </citation>
    <scope>NUCLEOTIDE SEQUENCE</scope>
    <source>
        <strain evidence="5">MAHUQ-46</strain>
    </source>
</reference>
<protein>
    <submittedName>
        <fullName evidence="5">BlaI/MecI/CopY family transcriptional regulator</fullName>
    </submittedName>
</protein>
<gene>
    <name evidence="5" type="ORF">JFN88_14950</name>
</gene>
<dbReference type="GO" id="GO:0003677">
    <property type="term" value="F:DNA binding"/>
    <property type="evidence" value="ECO:0007669"/>
    <property type="project" value="UniProtKB-KW"/>
</dbReference>
<sequence>MTNVKKMNVNEEGLNRFFGPLEARIMNILWLSEGMSIKDVQSALNKESPISFNAVMTVMNRLLEKGHLNKNTSGKGRAKKTIFTPVQTKEQFLHAQTKAVTLGLIHEFGDLVVGHMIDALEDADAELIRKLSDKLNHLKDRVDP</sequence>
<dbReference type="GO" id="GO:0045892">
    <property type="term" value="P:negative regulation of DNA-templated transcription"/>
    <property type="evidence" value="ECO:0007669"/>
    <property type="project" value="InterPro"/>
</dbReference>
<name>A0A934MPX0_9BACL</name>
<keyword evidence="4" id="KW-0804">Transcription</keyword>
<evidence type="ECO:0000256" key="2">
    <source>
        <dbReference type="ARBA" id="ARBA00023015"/>
    </source>
</evidence>
<dbReference type="SUPFAM" id="SSF46785">
    <property type="entry name" value="Winged helix' DNA-binding domain"/>
    <property type="match status" value="1"/>
</dbReference>
<organism evidence="5 6">
    <name type="scientific">Paenibacillus roseus</name>
    <dbReference type="NCBI Taxonomy" id="2798579"/>
    <lineage>
        <taxon>Bacteria</taxon>
        <taxon>Bacillati</taxon>
        <taxon>Bacillota</taxon>
        <taxon>Bacilli</taxon>
        <taxon>Bacillales</taxon>
        <taxon>Paenibacillaceae</taxon>
        <taxon>Paenibacillus</taxon>
    </lineage>
</organism>
<evidence type="ECO:0000313" key="6">
    <source>
        <dbReference type="Proteomes" id="UP000640274"/>
    </source>
</evidence>
<evidence type="ECO:0000256" key="4">
    <source>
        <dbReference type="ARBA" id="ARBA00023163"/>
    </source>
</evidence>
<dbReference type="EMBL" id="JAELUP010000077">
    <property type="protein sequence ID" value="MBJ6362531.1"/>
    <property type="molecule type" value="Genomic_DNA"/>
</dbReference>
<comment type="caution">
    <text evidence="5">The sequence shown here is derived from an EMBL/GenBank/DDBJ whole genome shotgun (WGS) entry which is preliminary data.</text>
</comment>
<dbReference type="Pfam" id="PF03965">
    <property type="entry name" value="Penicillinase_R"/>
    <property type="match status" value="1"/>
</dbReference>